<dbReference type="PANTHER" id="PTHR14429:SF22">
    <property type="entry name" value="AGAP013055-PA"/>
    <property type="match status" value="1"/>
</dbReference>
<dbReference type="STRING" id="34690.A0A182TYE3"/>
<name>A0A182TYE3_9DIPT</name>
<dbReference type="AlphaFoldDB" id="A0A182TYE3"/>
<evidence type="ECO:0000256" key="1">
    <source>
        <dbReference type="ARBA" id="ARBA00022553"/>
    </source>
</evidence>
<feature type="region of interest" description="Disordered" evidence="2">
    <location>
        <begin position="1"/>
        <end position="100"/>
    </location>
</feature>
<organism evidence="3 4">
    <name type="scientific">Anopheles melas</name>
    <dbReference type="NCBI Taxonomy" id="34690"/>
    <lineage>
        <taxon>Eukaryota</taxon>
        <taxon>Metazoa</taxon>
        <taxon>Ecdysozoa</taxon>
        <taxon>Arthropoda</taxon>
        <taxon>Hexapoda</taxon>
        <taxon>Insecta</taxon>
        <taxon>Pterygota</taxon>
        <taxon>Neoptera</taxon>
        <taxon>Endopterygota</taxon>
        <taxon>Diptera</taxon>
        <taxon>Nematocera</taxon>
        <taxon>Culicoidea</taxon>
        <taxon>Culicidae</taxon>
        <taxon>Anophelinae</taxon>
        <taxon>Anopheles</taxon>
    </lineage>
</organism>
<feature type="compositionally biased region" description="Basic residues" evidence="2">
    <location>
        <begin position="1"/>
        <end position="12"/>
    </location>
</feature>
<reference evidence="3" key="2">
    <citation type="submission" date="2020-05" db="UniProtKB">
        <authorList>
            <consortium name="EnsemblMetazoa"/>
        </authorList>
    </citation>
    <scope>IDENTIFICATION</scope>
    <source>
        <strain evidence="3">CM1001059</strain>
    </source>
</reference>
<dbReference type="Proteomes" id="UP000075902">
    <property type="component" value="Unassembled WGS sequence"/>
</dbReference>
<protein>
    <submittedName>
        <fullName evidence="3">Uncharacterized protein</fullName>
    </submittedName>
</protein>
<accession>A0A182TYE3</accession>
<feature type="compositionally biased region" description="Pro residues" evidence="2">
    <location>
        <begin position="86"/>
        <end position="96"/>
    </location>
</feature>
<dbReference type="VEuPathDB" id="VectorBase:AMEC010561"/>
<keyword evidence="4" id="KW-1185">Reference proteome</keyword>
<evidence type="ECO:0000313" key="3">
    <source>
        <dbReference type="EnsemblMetazoa" id="AMEC010561-PA"/>
    </source>
</evidence>
<dbReference type="PANTHER" id="PTHR14429">
    <property type="entry name" value="FIBROSIN FAMILY MEMBER"/>
    <property type="match status" value="1"/>
</dbReference>
<reference evidence="4" key="1">
    <citation type="submission" date="2014-01" db="EMBL/GenBank/DDBJ databases">
        <title>The Genome Sequence of Anopheles melas CM1001059_A (V2).</title>
        <authorList>
            <consortium name="The Broad Institute Genomics Platform"/>
            <person name="Neafsey D.E."/>
            <person name="Besansky N."/>
            <person name="Howell P."/>
            <person name="Walton C."/>
            <person name="Young S.K."/>
            <person name="Zeng Q."/>
            <person name="Gargeya S."/>
            <person name="Fitzgerald M."/>
            <person name="Haas B."/>
            <person name="Abouelleil A."/>
            <person name="Allen A.W."/>
            <person name="Alvarado L."/>
            <person name="Arachchi H.M."/>
            <person name="Berlin A.M."/>
            <person name="Chapman S.B."/>
            <person name="Gainer-Dewar J."/>
            <person name="Goldberg J."/>
            <person name="Griggs A."/>
            <person name="Gujja S."/>
            <person name="Hansen M."/>
            <person name="Howarth C."/>
            <person name="Imamovic A."/>
            <person name="Ireland A."/>
            <person name="Larimer J."/>
            <person name="McCowan C."/>
            <person name="Murphy C."/>
            <person name="Pearson M."/>
            <person name="Poon T.W."/>
            <person name="Priest M."/>
            <person name="Roberts A."/>
            <person name="Saif S."/>
            <person name="Shea T."/>
            <person name="Sisk P."/>
            <person name="Sykes S."/>
            <person name="Wortman J."/>
            <person name="Nusbaum C."/>
            <person name="Birren B."/>
        </authorList>
    </citation>
    <scope>NUCLEOTIDE SEQUENCE [LARGE SCALE GENOMIC DNA]</scope>
    <source>
        <strain evidence="4">CM1001059</strain>
    </source>
</reference>
<evidence type="ECO:0000256" key="2">
    <source>
        <dbReference type="SAM" id="MobiDB-lite"/>
    </source>
</evidence>
<dbReference type="InterPro" id="IPR023246">
    <property type="entry name" value="AUTS2"/>
</dbReference>
<keyword evidence="1" id="KW-0597">Phosphoprotein</keyword>
<proteinExistence type="predicted"/>
<feature type="compositionally biased region" description="Gly residues" evidence="2">
    <location>
        <begin position="71"/>
        <end position="80"/>
    </location>
</feature>
<dbReference type="EnsemblMetazoa" id="AMEC010561-RA">
    <property type="protein sequence ID" value="AMEC010561-PA"/>
    <property type="gene ID" value="AMEC010561"/>
</dbReference>
<feature type="compositionally biased region" description="Low complexity" evidence="2">
    <location>
        <begin position="54"/>
        <end position="70"/>
    </location>
</feature>
<sequence length="310" mass="32895">QQQQQQHHHHTRPTPPPASDRGGSSASGSIAVVSSPSPFPAAPLFATPIPPPTSVSLSSPAGAGLSVASAAGGGSSGAAGAGSQPPSQPPTAPHPHPFSAESLFSTKVSDQADMLRRELDNRFLDRSGLTAGPPGPPYLRQELHHHQHQHTHLHQHQHQPMLPGAAGGAPTLFPPPLFKDVPKIGAVDSPFYRTGIGMPAYPGYPPGLLHPGLSGPTQFVPPSHLQSFVPKVSKREEWGGVEHPISNLSIQSSTPCHNAHNLFGVIRFPCTPRFLSLLMHSHVCVFVLYWNGVGRTKTWGFALGYISEIH</sequence>
<evidence type="ECO:0000313" key="4">
    <source>
        <dbReference type="Proteomes" id="UP000075902"/>
    </source>
</evidence>
<feature type="compositionally biased region" description="Low complexity" evidence="2">
    <location>
        <begin position="19"/>
        <end position="47"/>
    </location>
</feature>